<feature type="region of interest" description="C-terminal hotdog fold" evidence="9">
    <location>
        <begin position="1051"/>
        <end position="1182"/>
    </location>
</feature>
<dbReference type="InterPro" id="IPR032821">
    <property type="entry name" value="PKS_assoc"/>
</dbReference>
<feature type="domain" description="PKS/mFAS DH" evidence="13">
    <location>
        <begin position="2960"/>
        <end position="3228"/>
    </location>
</feature>
<dbReference type="Gene3D" id="3.10.129.110">
    <property type="entry name" value="Polyketide synthase dehydratase"/>
    <property type="match status" value="3"/>
</dbReference>
<dbReference type="CDD" id="cd00833">
    <property type="entry name" value="PKS"/>
    <property type="match status" value="4"/>
</dbReference>
<dbReference type="Gene3D" id="6.10.140.1830">
    <property type="match status" value="1"/>
</dbReference>
<dbReference type="InterPro" id="IPR011032">
    <property type="entry name" value="GroES-like_sf"/>
</dbReference>
<evidence type="ECO:0000259" key="12">
    <source>
        <dbReference type="PROSITE" id="PS52004"/>
    </source>
</evidence>
<feature type="domain" description="Carrier" evidence="11">
    <location>
        <begin position="5549"/>
        <end position="5624"/>
    </location>
</feature>
<dbReference type="Pfam" id="PF00109">
    <property type="entry name" value="ketoacyl-synt"/>
    <property type="match status" value="4"/>
</dbReference>
<dbReference type="InterPro" id="IPR042104">
    <property type="entry name" value="PKS_dehydratase_sf"/>
</dbReference>
<dbReference type="GO" id="GO:0004312">
    <property type="term" value="F:fatty acid synthase activity"/>
    <property type="evidence" value="ECO:0007669"/>
    <property type="project" value="TreeGrafter"/>
</dbReference>
<keyword evidence="15" id="KW-1185">Reference proteome</keyword>
<dbReference type="InterPro" id="IPR014030">
    <property type="entry name" value="Ketoacyl_synth_N"/>
</dbReference>
<feature type="region of interest" description="Disordered" evidence="10">
    <location>
        <begin position="2504"/>
        <end position="2523"/>
    </location>
</feature>
<dbReference type="GO" id="GO:0031177">
    <property type="term" value="F:phosphopantetheine binding"/>
    <property type="evidence" value="ECO:0007669"/>
    <property type="project" value="InterPro"/>
</dbReference>
<dbReference type="SMART" id="SM00827">
    <property type="entry name" value="PKS_AT"/>
    <property type="match status" value="4"/>
</dbReference>
<dbReference type="Pfam" id="PF14765">
    <property type="entry name" value="PS-DH"/>
    <property type="match status" value="3"/>
</dbReference>
<evidence type="ECO:0000313" key="15">
    <source>
        <dbReference type="Proteomes" id="UP000316215"/>
    </source>
</evidence>
<feature type="region of interest" description="N-terminal hotdog fold" evidence="9">
    <location>
        <begin position="6533"/>
        <end position="6657"/>
    </location>
</feature>
<feature type="domain" description="Carrier" evidence="11">
    <location>
        <begin position="1984"/>
        <end position="2059"/>
    </location>
</feature>
<dbReference type="PROSITE" id="PS01162">
    <property type="entry name" value="QOR_ZETA_CRYSTAL"/>
    <property type="match status" value="3"/>
</dbReference>
<dbReference type="InterPro" id="IPR020841">
    <property type="entry name" value="PKS_Beta-ketoAc_synthase_dom"/>
</dbReference>
<dbReference type="Gene3D" id="3.90.180.10">
    <property type="entry name" value="Medium-chain alcohol dehydrogenases, catalytic domain"/>
    <property type="match status" value="3"/>
</dbReference>
<dbReference type="InterPro" id="IPR055123">
    <property type="entry name" value="SpnB-like_Rossmann"/>
</dbReference>
<dbReference type="Pfam" id="PF00550">
    <property type="entry name" value="PP-binding"/>
    <property type="match status" value="4"/>
</dbReference>
<dbReference type="InterPro" id="IPR016039">
    <property type="entry name" value="Thiolase-like"/>
</dbReference>
<evidence type="ECO:0000313" key="14">
    <source>
        <dbReference type="EMBL" id="QDI72944.1"/>
    </source>
</evidence>
<feature type="domain" description="Ketosynthase family 3 (KS3)" evidence="12">
    <location>
        <begin position="2077"/>
        <end position="2503"/>
    </location>
</feature>
<dbReference type="SMART" id="SM00825">
    <property type="entry name" value="PKS_KS"/>
    <property type="match status" value="4"/>
</dbReference>
<dbReference type="InterPro" id="IPR020843">
    <property type="entry name" value="ER"/>
</dbReference>
<dbReference type="SMART" id="SM00826">
    <property type="entry name" value="PKS_DH"/>
    <property type="match status" value="3"/>
</dbReference>
<feature type="domain" description="Carrier" evidence="11">
    <location>
        <begin position="4013"/>
        <end position="4095"/>
    </location>
</feature>
<dbReference type="InterPro" id="IPR014031">
    <property type="entry name" value="Ketoacyl_synth_C"/>
</dbReference>
<evidence type="ECO:0000256" key="3">
    <source>
        <dbReference type="ARBA" id="ARBA00022450"/>
    </source>
</evidence>
<feature type="region of interest" description="N-terminal hotdog fold" evidence="9">
    <location>
        <begin position="915"/>
        <end position="1039"/>
    </location>
</feature>
<dbReference type="SMART" id="SM00822">
    <property type="entry name" value="PKS_KR"/>
    <property type="match status" value="4"/>
</dbReference>
<dbReference type="SUPFAM" id="SSF51735">
    <property type="entry name" value="NAD(P)-binding Rossmann-fold domains"/>
    <property type="match status" value="11"/>
</dbReference>
<dbReference type="GO" id="GO:0033068">
    <property type="term" value="P:macrolide biosynthetic process"/>
    <property type="evidence" value="ECO:0007669"/>
    <property type="project" value="UniProtKB-ARBA"/>
</dbReference>
<dbReference type="InterPro" id="IPR014043">
    <property type="entry name" value="Acyl_transferase_dom"/>
</dbReference>
<dbReference type="InterPro" id="IPR049900">
    <property type="entry name" value="PKS_mFAS_DH"/>
</dbReference>
<dbReference type="Pfam" id="PF22953">
    <property type="entry name" value="SpnB_Rossmann"/>
    <property type="match status" value="3"/>
</dbReference>
<sequence>MTTPSEKVVEALRASLKETERLRRQNRDLVAAAAEPIAVVAMSCRYPGGVTSPEDLWRLVDTGTDAISGFPTDRGWDLDALRDAGVDARGHSVSQQGGFLDGVADFDAAFFGISPREAVSMDPQQRLLLETSWETLERAGIDPQSLRGSATGVFVGTNGQDYAYLLVRSLADATGDIGTGIAASATSGRLSYTLGLEGPAVTVDTACSSSLVALHSAVHALRAGECTLALAGGVNVMSAPGSLMEFSRQGGLAGDGRCKAFSDDADGTGWSEGVGMLLLERLSDARRNGHPVLAVIRGSAVNQDGASNGFTAPNGPAQQRVIQRALHTAGLTPADVDAVEAHGTGTPLGDPIEAQALLATYGQDRDPERPLLLGSVKSNIGHAQAAAGVAGVIKMVMAMRHGVLPKTLHADRPSRHVDWTAGHVRLLTERTDWPATGRPRRAGVSSFGISGTNAHVVLEQAEPVPAPDEPTAPALTPAVVPWPVSARTEDALGDRLTQITAPTDATALDTGYSLATGRSVFEHRAVLLTGADGVPAEVARGRATERTLAVLFSGQGSQRPGMGRELYARFPVFAEALDAVLDRLDGALERPLRDILFAGRRTPEADLLDTTGCTQPALFAVEVALYRLVESWGVVPEFVAGHSVGEITAAHVAGVLSLDDACTLVAARARLMQALPAGGAMMAVQATEEEVTARLTDGVALAAVNGPESVVVAGDETDVLALAHGFAVDGRKTQRLAVSHAFHSPLMDPMLEEFRRVAETLTYHEPVVPVVSNVTGTIAEPGLLCSPDYWVRHVRRTVRFADGVRALADAGANAYLELGPDGVLTGLAAQVLDGTADTVSVAALRKDRAEERALLTALARLHVAGVGVDWARCFDGTGARRTDLPTYPWQHERYWPVLMAAAGDVTAAGLVSAEHPLLGAAVTLAGLDGVLFTGRLSAQTHPWLMDHTVGGVAAFPATGFLELAVRAGDQVGCDRIDELTLAKPLILTENAAAVVQVWVGAPDETGARKVTVYSQTVDDPEQRWTEHANGVLTTGERTTAFDASVWPPRGAVAADLEGFYERTEYGPVFQGLRAVWRRGDEAFVEVALPSQVDDAEYYGMHPALLDAAVQSVGFVGVGDGKKLLPFSWSGVSLHAGGASVVRVRVARTGEDSVSIAAVDVEGAPVLSAESLILRVPSAIQAPALRSSEQDGLLRLHWTPATDAGTDTDVRHAVLGTGLPGTTVAALADSLAASPPPALVLAPLDGSGGELPTAAHTLTAHALDLVRQWLDLDPSAPCRLVFVTRGAVAADTGEPVRDLAAAAAWGLVRSAATENPGRFALLDLDPDTGTDTDEAGLDAVLARLPGLLADGDTQFVVRDGTVRVARLARFAGGESLLPAAGLPWRLDSDDRGTLDALTLAPCPEVLDGPVGRQVRLDVRAAGLNFRDVMNALGMYPGEAGLLGSEAVGVVTATGPEATDFAPGDRVMGMVPGGLADTVLIDERYLVRVPDAWTDEQAASTPLVFLTALYAFRDLAGLRAGESVLVHAGAGGVGMAAVQLARHLGAEVFATASEGKWDTLRGLGLDDDHIASSRDLGFEEKFRAVTGGRGVDVVLNALAGEFVDASLRLTADGGRFLEMGKTDVRDPRSVERVTYRAFDLGEAGPERTREMLRELVGLFAEGALSALPVRVWDVRRAREAFRFMSRAQHVGKIVLRMPPRWNPDGTVLVTGGTGGLGRELARHLVSARGARRLLLVSRSGIEAEGAAQLRDELAAAGAVVDITACDVADREAVTALLAGIDPAHPLTAVVHTAGVLDDGVVTSLSAERVSDVLRPKVDAAWHLHELTRDLDLAAFVMYSSVSGVMGSAGQGNYAAANVFLDALAQQRAASGLPALSLAWGAWAPSAGMTGSLSDADMQRIAASGAAPIPVERGLALFDTATGSAEALVVPIGATGGDLRIPGAVPPLLRNLVRGTRRSAATAVGGASTAADLTRRLLALPEDERVRDVVELVRVEAAAVLGHSSPKAIDPGREFRELGFDSLTAVELRNRLTTATGLRLSATLVFDYPTPHGLAEHLVAELLDERGDLGTPLVAADVADDPVVVVGMACRMPGGITTPDDLWRMLADGEDRITAFPTDRGWDLDALFGGGHDNRGVSATRRGGFLHDVAGFDAAFFGISPREALAMDPQQRLLLETSWEAFERAGIDPAGLRGSATGVFVGTTGQDYANLVMTSREDVEGHASTGLATSVISGRVAYALGLEGPALTVDTACSSSLVALHLAAQSLRSGESSLALAGGVTVLSTPMNFSGFTRQGGLAADGLCKAFADSADGTGWSEGVGLLVLERLSDARRNGHDVLAVVRGSAINQDGASNGLTAPNGPSQQRVIRQALASAGLGPADIDAVEAHGTGTTLGDPIEAQALLATYGQDRPADRPLLLGSIKSNIGHTQAAAGVAGVIKLILAMRHGTLPKTLHVDRPSTHVDWEAGAVRLLTETTAWPDTDRPWRAGVSSFGLSGTNAHVILERPDTTPEQPEPSTTPSVTPAVVPWPVSARSEDALPGQVQRVTSLDAASALDVGFSLASGRSVFEHRAVLLADAEGEQPVEVARGRAAERFLAVLFSGQGSQRAGMGRELYARFPVFAEALDAVLARLDVELERPLREVLFAEPGSAEAELLDSTGFTQPALFAVEVALYRLVESWGVRPEFVAGHSVGEITAAHVAGVLSLEDACTLVAARARLMQGLPAGGAMVAVQAAEEEVVPRLTDGVALAAVNGPDAVVIAGVESEVLALGDVFAGEGRKTQRLVVSHAFHSSLMEPMLAEFREVAEGLTYAEPSIPVVSNVTGEIAEPGLLCSAEYWVRHVRGTVRFADGVRALAGAGVNAFLELGPDGVLTGMAARVLDGAGDVVSVPALRKDRAEETALLTALARLHVTGVDIDWAPCFEGTGARRVALPTYAFHHERYWPRPAAHTGDVTGAGLRPAEHPLLGAATALAASEGVLFTGRLSLATHPWLADHTVGGGMVLFPATGFLELAVRAGDEVGCECVEEFTLATPLLLPEDTAVVVQVWVGAPDESGARKVSLYSRPADAAEETWTEHAAGVLGTTARTLGFDASVWPPRGAVAADLEGFYERTEYGPVFRTIRAVWKRGDEAFVEAALPTEADDAGYYGMHPALLDAAVQSVGFAGLDDEHKLLPFLWGGVSLHAAGASVVRFRVARTGEDSVSIAAVDVEGAPVLSAESLVLRVPAGGQAPAARRTELDSLLRLEWTAAPETAADPSARHATLPALGTDAAAAALDGLTGTETLVCVPVSGDGHGDDVPRATHTLVAHALDLVQEWLRRDRFEAARLVFVTRGAVRAGHGDRVADLPAAAVWGLLRAAHSENPTRFALVDLDADARVESVLPLLPELLAGGDAQFVVRDGDVLVGRLDRVVTGAGLLPPAQGPWRLDSTAKGDLDALTLVPCPEVLDGPEGRQVRLEVRAAGLNFRDVLNALGMYPGEAGLLGAEAVGVVTATGPEATDFAPGDRVMGMVPGGLGTDVLIDERFLVRVPDGWTDEQAASMPLVFLTAYYGLTELAGLRAGESVLVHAGAGGVGMAAVQLARHLGAEVFATASEGKWDTLRGLGLDDDHIASSRDLGFEEKFRAVTGGRGVDVVLNALAGEFVDASLRLTADGGRFLEMGKTDVRDPRSVERVTYRAFDLGEAGPERTREMLRELVGLFAEGALSALPVRVWDVRRAREAFRFMSRAQHVGKIVLRMPPRWNPDGTVLVTGGTGALGGHLARHLAASGTRHLLLTSRRGPDAPGAAELAAELRELGAEVTVAACDTADRDATAALLAGIDPARPLTAVVHAAGVLDDGVVTSLSAERVSDVLRPKVDAAWHLHELTRDLDLAAFVMYSSVSGVMGSAGQGNYAAANVFLDALAQQRAASGLPALSLAWGAWAQDGGMTGTLSDVSARRIAASGAPPLTVEQGLALWDAATLSDEPYLVPLGASGNTRMPGEVPPLLRNLVRGTRRAAATAVGGARVAENLTRRLLETREEERVRVLLNLIRGEAATVLGHSSPKAVEADRDFHDLGFDSLTAVELRNRLTAVTGLKLPATLVFDYPTPTVLAEHLVTALLDEERVAGTPAATGTVLPATADDPVVIVGMACRMPGGVSSPEELWRLVVEGREGISAFPTDRGWDLDTLMRGGHGGHGRSATSEGGFLYDVADFDAAFFGISPREALAMDPQQRLLLETSWEAFERAGIDPATVRGSATGVFVGTSGQDYTTLVMNSSEDAEGHAPTGLATSVISGRLSYTFGLEGPAVTIDTACSSSLVALHWAAHALRSGECSLALAGGVTVMSTAMGYAGFTRQGGLAPDGRCKAFADAADGTGWSEGVGMLVVERLSDARRNGHPVLAVVRGSAVNQDGASNGLTAPNGPSQQRVIRQALASAGLAAADVDAVEAHGTGTTLGDPIEAQALLATYGQDRPADRPLLLGSIKSNIGHAQAAAGVAGVIKTVMALRHGILPKSLHIDAPSTHVDWTEGEVRLLTETVDWPDTGRPRRAGVSSFGISGTNAHTIIEQAPEAEPVAQAVEPGRVPEVVPWPVSAKSEEALDGQLDRITTLDAESALDVGFSLASGRSVFEHRAVLLTGADGAPTEVARGRATERFLAVLFSGQGSQRAGMGRELYDRFPVFAEALDAVLDRLDAQLERPLREVLFAEPGSAEAELLDTTGFTQPALFAVEVALYRLVESWGVRPEFVAGHSVGEITAAHVAGVLSLEDACTLVAARARLMQGLPAGGAMVAVQAAEEEVVPRLTDGVALAAVNGPDAVVIAGSESEVLALADVFAGEGRKTQRLAVSHAFHSPLMEPMLAEFREVAEGLTYAEPSIPVVSNVTGEIAEPGLLCSAEYWVRHVRDTVRFADGVRALAGAGANAYLELGPDGVLTALTRRCLDAGADPVAVPALRKDRPEETALLTALAELHVAGVRVDWKPCFDGTGARRTELPTYAFQRARYWPDAQRTTAGGTGADPLDAAFWTAVEGEDLTTLAADLAVDTDALGAVLPALSTWRRRQRDQAMVDSIRHHEVWKPLSLPSTAPAATGTWLAVVPEGLADDAWVAAVLAAVGTDVVPLTVGTDDRDALAGRLRGLLSEHTALTGVLSLLALTDTAETPAVPTAVLLQALLDAEINAPLWCVTRGAVAVAGTERITAPGQAAVWGLGRVAALELPVRWGGSIDLPAVLDDRAARRFAAVLAGHDGEDQMAVRDSAVFGRRLVPAPEAAPDAGWEPSGTVLVTGGTGGRGAHVARWLAAAGAARLVLVSRRGPDAPGAAELAAELRELGAEVTVTACDAADRDALAAVLADIPEDTPLTGVVHAAGIVDDGVLDDLTPERFAALHRARTVPAVHLDELTRDLDLTAFVLCSSVAGTIGTAGRANLAAATAVLDALARRRRSEGLPATSIAWGAWTDEEAGADATVTDTTDAGTTGTGAAGRPARTAGHPAVHPDLALAALRQAVTRPEPTPVVFDPRQPQVLDGLIGIRGSALLRDLPDARQALADAATARERTETAASGLAARLRQLPAAERTAVMGDLVRTHAAAVLGHPGPEAVAPDRTFRDLGFDSLTAIELPNRLALATGLRMPATTVYDFPTAQALAEHLVAEILGEQDTESGADRVSAAGLSDDPIVIVGMACRLPGGVRSPEDLWRMLSEGRDGIEAFPEDRGWDLATLETGGADGRGRSATLRGGFVAGAAEFDAGFFGISPREALAMDPQQRLLLETTWEAFERAGIDADALRGSRTGVFVGTNGQDYSTLVMNSREDLEGHAGTGLAASVVSGRLAYTFGLEGPAVTVDTACSSSLVALHWALQALRAGECDLAVAGGVTLMSTPSGFSGFTLQNGLATDGHCKAYADAADGTGWSEGVGLLVVERLSDARRNGHDVLAVVRGSAINQDGASNGLTAPNGPSQQRVIRQALASAGLGPADIDAVEGHGTGTPLGDPIEAQALLATYGQDRPADRPLLLGSIKSNIGHTQAAAGVAGIIKTVMAMRHSVLPKTLHVDRPSTHVDWEAGAVRLLTEPAPWPETGRPRRAGISSFGISGTNAHTIIEQAPEPETVPEPGGSAATGTAVPAPAPSVVPWPVSAKSEAALDVQVSRVAALTGRSPLDVGHSLATGRALFDHRAVLLAGPGGQPLEVARGRATHRTTAVLFSGQGSQRAGTGRELYAAFPVFAEALDAVLARLDTGGEVPLRAALFAAEGTPEADLLDTTGYTQPALFAVEVALYRLVESWGVRPDYVAGHSVGEITAAHVAGVLSLDDACTLVAARARLMQKLPAGGAMIAVQATEEEITPRLTDGVALAAVNGPDSVVVAGTEEDVLTLAALFTADGRKTQRLAVSHAFHSPLMEPMLDAFRDVAETLTYAEPRIPVVSNLTGEIADPALLCSADYWVRHVRGTVRYADGVRALADAGVTAFLEAGPGGVLTALTQRCLDTDLDTVAVPALRTDRDEETSLLTGLARLHTAGVRVDWAAWFRGTGARRTELPTYPFQRERFWPRPAALTGDVGSAGLVSADHPLLGAAVPLADSEGALFTSRISLQVHPWLLDHKVGGTVILPGTGYLEMAIRAADQVGCGRVQELVLSTPMVLDEKVPTALQVVLGAPDDEGTRSIAFYSRPSDATDAPWTRHATGTLAADEHTAPFDVPVWPPADARPMPVDGTYERTEYGPSFQGMRTVWIRGQEAFVEVALPEEIAGDAQYFGIHPALLDAVQHANGYLGVGSEDNPLLPYIWSGVSLHAAGATTLRVRITRLGDESVTLTAVDAEGAPVLSAEALVLRAPSVPRAPAVTGGQEPVFRLDWVTAPEVKPTEGLRAATLGADVLGTGTTLSSLADLTDPADAPDYVLVPLHGQYTAPDGTDAGGDDPAAPGTDVPGAVHALTARTLELVRQWLDHDRFDRTRLVFVTRHAVAAADGETVRDLAAGAAWGLVRSAQSENPDRFVLVDHDGRDDVLALLPDLPALLATGDAQFAVREGTVRVGRLDRLATGAGLLPPVDVPWRLDTTGKGTLDNLVLAPCPEVLQPLGDHEVRIDVDATGLNFRDVLNALGMYPGESGPMGTEAAGVVTAVGPAVTGLRPGDRVFGTVPGGFGPVVVADEHYLARVPDTWTQQQAASVPLVFLTALYAFRDLAGLRAGESVLVHAGAGGVGMAAVQLARHLGAEVFATASEGKWDTLRGLGLDDDHIASSRDLGFEEKFRAVTGGRGVDVVLNALAGEFVDASLRLTADGGRFLEMGKTDVRDPWAIDRVTYRAFDLGEAGPERNRALLGELLDLFSEGALRPLPLKVWDVRRAREAFRFMSQAKHIGKIVLTMPPRWNPDGTVLVTGGTGALGGHLARRLAAAGMRHLLLTSRRGPDAPGAAELAAELRELGAEVTVTACDTADRDATAALLADVPAAHPLTAVVHTAGVLDDGVVASLTPERLATVLRPKVDAAWHLHDLTRDLDLAAFLPFSSIAGVMGSPGQGNYAAANSFLDALTAHRRSLGLPGTSLAWGPWSHDGGMTSTLSDTDMRRMQSGGLPPLSVDQGFGLFDIARGSDESFLVLVGLAPGAMRGAAPEDLPPLFRGMVRSSRRTAAATDAAGAAAALGARLGELRADERVRYVTDLVREQAARVLGHATPKAVDVTQEFRELGFDSLTALELRNHLATATGLRLPATLVFDYPTPTALAEHFVSELAPGDERPQGPSLLAELDRLEALFAAGEHDEITRAGLALRLGQMLDKVRGSAPEQTGTPVDDAFESASADEVFAFIDNELGRMGDH</sequence>
<accession>A0A514JZV3</accession>
<keyword evidence="5" id="KW-0808">Transferase</keyword>
<proteinExistence type="predicted"/>
<feature type="domain" description="PKS/mFAS DH" evidence="13">
    <location>
        <begin position="6533"/>
        <end position="6802"/>
    </location>
</feature>
<evidence type="ECO:0000256" key="1">
    <source>
        <dbReference type="ARBA" id="ARBA00001957"/>
    </source>
</evidence>
<feature type="region of interest" description="N-terminal hotdog fold" evidence="9">
    <location>
        <begin position="2960"/>
        <end position="3085"/>
    </location>
</feature>
<evidence type="ECO:0000256" key="7">
    <source>
        <dbReference type="ARBA" id="ARBA00023268"/>
    </source>
</evidence>
<dbReference type="InterPro" id="IPR006162">
    <property type="entry name" value="Ppantetheine_attach_site"/>
</dbReference>
<dbReference type="InterPro" id="IPR036291">
    <property type="entry name" value="NAD(P)-bd_dom_sf"/>
</dbReference>
<dbReference type="Gene3D" id="3.40.50.720">
    <property type="entry name" value="NAD(P)-binding Rossmann-like Domain"/>
    <property type="match status" value="4"/>
</dbReference>
<feature type="domain" description="Ketosynthase family 3 (KS3)" evidence="12">
    <location>
        <begin position="5644"/>
        <end position="6070"/>
    </location>
</feature>
<dbReference type="GO" id="GO:0016491">
    <property type="term" value="F:oxidoreductase activity"/>
    <property type="evidence" value="ECO:0007669"/>
    <property type="project" value="InterPro"/>
</dbReference>
<feature type="active site" description="Proton donor; for dehydratase activity" evidence="9">
    <location>
        <position position="3152"/>
    </location>
</feature>
<feature type="active site" description="Proton acceptor; for dehydratase activity" evidence="9">
    <location>
        <position position="6565"/>
    </location>
</feature>
<dbReference type="NCBIfam" id="NF045894">
    <property type="entry name" value="PKS_plus_SDR"/>
    <property type="match status" value="1"/>
</dbReference>
<dbReference type="InterPro" id="IPR049552">
    <property type="entry name" value="PKS_DH_N"/>
</dbReference>
<evidence type="ECO:0000256" key="8">
    <source>
        <dbReference type="ARBA" id="ARBA00023315"/>
    </source>
</evidence>
<feature type="region of interest" description="C-terminal hotdog fold" evidence="9">
    <location>
        <begin position="3097"/>
        <end position="3228"/>
    </location>
</feature>
<feature type="region of interest" description="C-terminal hotdog fold" evidence="9">
    <location>
        <begin position="6669"/>
        <end position="6802"/>
    </location>
</feature>
<feature type="domain" description="Carrier" evidence="11">
    <location>
        <begin position="7615"/>
        <end position="7690"/>
    </location>
</feature>
<dbReference type="InterPro" id="IPR016036">
    <property type="entry name" value="Malonyl_transacylase_ACP-bd"/>
</dbReference>
<dbReference type="Gene3D" id="3.40.50.11460">
    <property type="match status" value="3"/>
</dbReference>
<dbReference type="InterPro" id="IPR018201">
    <property type="entry name" value="Ketoacyl_synth_AS"/>
</dbReference>
<feature type="active site" description="Proton acceptor; for dehydratase activity" evidence="9">
    <location>
        <position position="2992"/>
    </location>
</feature>
<evidence type="ECO:0000256" key="4">
    <source>
        <dbReference type="ARBA" id="ARBA00022553"/>
    </source>
</evidence>
<dbReference type="PROSITE" id="PS00012">
    <property type="entry name" value="PHOSPHOPANTETHEINE"/>
    <property type="match status" value="3"/>
</dbReference>
<dbReference type="InterPro" id="IPR013154">
    <property type="entry name" value="ADH-like_N"/>
</dbReference>
<dbReference type="CDD" id="cd05195">
    <property type="entry name" value="enoyl_red"/>
    <property type="match status" value="3"/>
</dbReference>
<dbReference type="InterPro" id="IPR020806">
    <property type="entry name" value="PKS_PP-bd"/>
</dbReference>
<dbReference type="CDD" id="cd08952">
    <property type="entry name" value="KR_1_SDR_x"/>
    <property type="match status" value="1"/>
</dbReference>
<dbReference type="CDD" id="cd08956">
    <property type="entry name" value="KR_3_FAS_SDR_x"/>
    <property type="match status" value="3"/>
</dbReference>
<reference evidence="14 15" key="1">
    <citation type="submission" date="2017-07" db="EMBL/GenBank/DDBJ databases">
        <title>The Complete Genome of Streptomyces asterosporus-ZSY.</title>
        <authorList>
            <person name="Zhang S."/>
        </authorList>
    </citation>
    <scope>NUCLEOTIDE SEQUENCE [LARGE SCALE GENOMIC DNA]</scope>
    <source>
        <strain evidence="14 15">DSM 41452</strain>
    </source>
</reference>
<dbReference type="SMART" id="SM01294">
    <property type="entry name" value="PKS_PP_betabranch"/>
    <property type="match status" value="4"/>
</dbReference>
<dbReference type="SUPFAM" id="SSF52151">
    <property type="entry name" value="FabD/lysophospholipase-like"/>
    <property type="match status" value="4"/>
</dbReference>
<feature type="compositionally biased region" description="Low complexity" evidence="10">
    <location>
        <begin position="2507"/>
        <end position="2523"/>
    </location>
</feature>
<dbReference type="FunFam" id="3.40.47.10:FF:000019">
    <property type="entry name" value="Polyketide synthase type I"/>
    <property type="match status" value="4"/>
</dbReference>
<gene>
    <name evidence="14" type="ORF">CD934_32785</name>
</gene>
<dbReference type="FunFam" id="3.90.180.10:FF:000032">
    <property type="entry name" value="Probable polyketide synthase pks1"/>
    <property type="match status" value="3"/>
</dbReference>
<dbReference type="FunFam" id="3.40.366.10:FF:000002">
    <property type="entry name" value="Probable polyketide synthase 2"/>
    <property type="match status" value="4"/>
</dbReference>
<keyword evidence="8" id="KW-0012">Acyltransferase</keyword>
<keyword evidence="4" id="KW-0597">Phosphoprotein</keyword>
<feature type="region of interest" description="Disordered" evidence="10">
    <location>
        <begin position="5434"/>
        <end position="5462"/>
    </location>
</feature>
<feature type="compositionally biased region" description="Low complexity" evidence="10">
    <location>
        <begin position="5453"/>
        <end position="5462"/>
    </location>
</feature>
<evidence type="ECO:0000259" key="13">
    <source>
        <dbReference type="PROSITE" id="PS52019"/>
    </source>
</evidence>
<protein>
    <submittedName>
        <fullName evidence="14">Polyketide synthase</fullName>
    </submittedName>
</protein>
<feature type="active site" description="Proton acceptor; for dehydratase activity" evidence="9">
    <location>
        <position position="947"/>
    </location>
</feature>
<dbReference type="RefSeq" id="WP_142233923.1">
    <property type="nucleotide sequence ID" value="NZ_CP022310.1"/>
</dbReference>
<dbReference type="SUPFAM" id="SSF53901">
    <property type="entry name" value="Thiolase-like"/>
    <property type="match status" value="4"/>
</dbReference>
<dbReference type="GO" id="GO:0006633">
    <property type="term" value="P:fatty acid biosynthetic process"/>
    <property type="evidence" value="ECO:0007669"/>
    <property type="project" value="InterPro"/>
</dbReference>
<evidence type="ECO:0000256" key="2">
    <source>
        <dbReference type="ARBA" id="ARBA00004792"/>
    </source>
</evidence>
<dbReference type="InterPro" id="IPR013968">
    <property type="entry name" value="PKS_KR"/>
</dbReference>
<dbReference type="SUPFAM" id="SSF50129">
    <property type="entry name" value="GroES-like"/>
    <property type="match status" value="3"/>
</dbReference>
<dbReference type="PANTHER" id="PTHR43775">
    <property type="entry name" value="FATTY ACID SYNTHASE"/>
    <property type="match status" value="1"/>
</dbReference>
<dbReference type="PROSITE" id="PS52019">
    <property type="entry name" value="PKS_MFAS_DH"/>
    <property type="match status" value="3"/>
</dbReference>
<evidence type="ECO:0000256" key="10">
    <source>
        <dbReference type="SAM" id="MobiDB-lite"/>
    </source>
</evidence>
<dbReference type="Gene3D" id="1.10.1200.10">
    <property type="entry name" value="ACP-like"/>
    <property type="match status" value="4"/>
</dbReference>
<comment type="pathway">
    <text evidence="2">Antibiotic biosynthesis.</text>
</comment>
<dbReference type="InterPro" id="IPR016035">
    <property type="entry name" value="Acyl_Trfase/lysoPLipase"/>
</dbReference>
<dbReference type="PROSITE" id="PS52004">
    <property type="entry name" value="KS3_2"/>
    <property type="match status" value="4"/>
</dbReference>
<dbReference type="Pfam" id="PF08990">
    <property type="entry name" value="Docking"/>
    <property type="match status" value="1"/>
</dbReference>
<dbReference type="EMBL" id="CP022310">
    <property type="protein sequence ID" value="QDI72944.1"/>
    <property type="molecule type" value="Genomic_DNA"/>
</dbReference>
<dbReference type="Gene3D" id="3.30.70.3290">
    <property type="match status" value="4"/>
</dbReference>
<dbReference type="InterPro" id="IPR015083">
    <property type="entry name" value="NorB/c/GfsB-D-like_docking"/>
</dbReference>
<keyword evidence="6" id="KW-0045">Antibiotic biosynthesis</keyword>
<dbReference type="InterPro" id="IPR009081">
    <property type="entry name" value="PP-bd_ACP"/>
</dbReference>
<dbReference type="InterPro" id="IPR057326">
    <property type="entry name" value="KR_dom"/>
</dbReference>
<dbReference type="SUPFAM" id="SSF55048">
    <property type="entry name" value="Probable ACP-binding domain of malonyl-CoA ACP transacylase"/>
    <property type="match status" value="4"/>
</dbReference>
<dbReference type="InterPro" id="IPR050091">
    <property type="entry name" value="PKS_NRPS_Biosynth_Enz"/>
</dbReference>
<dbReference type="Gene3D" id="3.40.366.10">
    <property type="entry name" value="Malonyl-Coenzyme A Acyl Carrier Protein, domain 2"/>
    <property type="match status" value="4"/>
</dbReference>
<dbReference type="PROSITE" id="PS50075">
    <property type="entry name" value="CARRIER"/>
    <property type="match status" value="4"/>
</dbReference>
<evidence type="ECO:0000256" key="5">
    <source>
        <dbReference type="ARBA" id="ARBA00022679"/>
    </source>
</evidence>
<feature type="active site" description="Proton donor; for dehydratase activity" evidence="9">
    <location>
        <position position="1106"/>
    </location>
</feature>
<dbReference type="Pfam" id="PF18369">
    <property type="entry name" value="PKS_DE"/>
    <property type="match status" value="1"/>
</dbReference>
<dbReference type="Pfam" id="PF08659">
    <property type="entry name" value="KR"/>
    <property type="match status" value="4"/>
</dbReference>
<dbReference type="InterPro" id="IPR020807">
    <property type="entry name" value="PKS_DH"/>
</dbReference>
<dbReference type="Gene3D" id="3.40.47.10">
    <property type="match status" value="4"/>
</dbReference>
<evidence type="ECO:0000256" key="9">
    <source>
        <dbReference type="PROSITE-ProRule" id="PRU01363"/>
    </source>
</evidence>
<feature type="domain" description="Ketosynthase family 3 (KS3)" evidence="12">
    <location>
        <begin position="34"/>
        <end position="460"/>
    </location>
</feature>
<dbReference type="InterPro" id="IPR049551">
    <property type="entry name" value="PKS_DH_C"/>
</dbReference>
<organism evidence="14 15">
    <name type="scientific">Streptomyces calvus</name>
    <dbReference type="NCBI Taxonomy" id="67282"/>
    <lineage>
        <taxon>Bacteria</taxon>
        <taxon>Bacillati</taxon>
        <taxon>Actinomycetota</taxon>
        <taxon>Actinomycetes</taxon>
        <taxon>Kitasatosporales</taxon>
        <taxon>Streptomycetaceae</taxon>
        <taxon>Streptomyces</taxon>
    </lineage>
</organism>
<dbReference type="Pfam" id="PF00698">
    <property type="entry name" value="Acyl_transf_1"/>
    <property type="match status" value="4"/>
</dbReference>
<evidence type="ECO:0000259" key="11">
    <source>
        <dbReference type="PROSITE" id="PS50075"/>
    </source>
</evidence>
<dbReference type="Pfam" id="PF02801">
    <property type="entry name" value="Ketoacyl-synt_C"/>
    <property type="match status" value="4"/>
</dbReference>
<dbReference type="Pfam" id="PF21089">
    <property type="entry name" value="PKS_DH_N"/>
    <property type="match status" value="3"/>
</dbReference>
<feature type="active site" description="Proton donor; for dehydratase activity" evidence="9">
    <location>
        <position position="6725"/>
    </location>
</feature>
<feature type="domain" description="PKS/mFAS DH" evidence="13">
    <location>
        <begin position="915"/>
        <end position="1182"/>
    </location>
</feature>
<dbReference type="PROSITE" id="PS00606">
    <property type="entry name" value="KS3_1"/>
    <property type="match status" value="4"/>
</dbReference>
<comment type="cofactor">
    <cofactor evidence="1">
        <name>pantetheine 4'-phosphate</name>
        <dbReference type="ChEBI" id="CHEBI:47942"/>
    </cofactor>
</comment>
<dbReference type="Pfam" id="PF13602">
    <property type="entry name" value="ADH_zinc_N_2"/>
    <property type="match status" value="3"/>
</dbReference>
<dbReference type="Pfam" id="PF08240">
    <property type="entry name" value="ADH_N"/>
    <property type="match status" value="3"/>
</dbReference>
<evidence type="ECO:0000256" key="6">
    <source>
        <dbReference type="ARBA" id="ARBA00023194"/>
    </source>
</evidence>
<dbReference type="FunFam" id="3.40.50.720:FF:000209">
    <property type="entry name" value="Polyketide synthase Pks12"/>
    <property type="match status" value="3"/>
</dbReference>
<keyword evidence="3" id="KW-0596">Phosphopantetheine</keyword>
<dbReference type="SMART" id="SM00823">
    <property type="entry name" value="PKS_PP"/>
    <property type="match status" value="4"/>
</dbReference>
<dbReference type="PANTHER" id="PTHR43775:SF51">
    <property type="entry name" value="INACTIVE PHENOLPHTHIOCEROL SYNTHESIS POLYKETIDE SYNTHASE TYPE I PKS1-RELATED"/>
    <property type="match status" value="1"/>
</dbReference>
<dbReference type="KEGG" id="sast:CD934_32785"/>
<dbReference type="InterPro" id="IPR002364">
    <property type="entry name" value="Quin_OxRdtase/zeta-crystal_CS"/>
</dbReference>
<dbReference type="SMART" id="SM00829">
    <property type="entry name" value="PKS_ER"/>
    <property type="match status" value="3"/>
</dbReference>
<feature type="domain" description="Ketosynthase family 3 (KS3)" evidence="12">
    <location>
        <begin position="4117"/>
        <end position="4543"/>
    </location>
</feature>
<dbReference type="Proteomes" id="UP000316215">
    <property type="component" value="Chromosome"/>
</dbReference>
<dbReference type="GO" id="GO:0004315">
    <property type="term" value="F:3-oxoacyl-[acyl-carrier-protein] synthase activity"/>
    <property type="evidence" value="ECO:0007669"/>
    <property type="project" value="InterPro"/>
</dbReference>
<dbReference type="SUPFAM" id="SSF47336">
    <property type="entry name" value="ACP-like"/>
    <property type="match status" value="4"/>
</dbReference>
<dbReference type="FunFam" id="1.10.1200.10:FF:000007">
    <property type="entry name" value="Probable polyketide synthase pks17"/>
    <property type="match status" value="4"/>
</dbReference>
<name>A0A514JZV3_9ACTN</name>
<feature type="compositionally biased region" description="Low complexity" evidence="10">
    <location>
        <begin position="5435"/>
        <end position="5447"/>
    </location>
</feature>
<dbReference type="GO" id="GO:0008270">
    <property type="term" value="F:zinc ion binding"/>
    <property type="evidence" value="ECO:0007669"/>
    <property type="project" value="InterPro"/>
</dbReference>
<dbReference type="InterPro" id="IPR041618">
    <property type="entry name" value="PKS_DE"/>
</dbReference>
<keyword evidence="7" id="KW-0511">Multifunctional enzyme</keyword>
<dbReference type="InterPro" id="IPR001227">
    <property type="entry name" value="Ac_transferase_dom_sf"/>
</dbReference>
<dbReference type="InterPro" id="IPR036736">
    <property type="entry name" value="ACP-like_sf"/>
</dbReference>
<dbReference type="Pfam" id="PF16197">
    <property type="entry name" value="KAsynt_C_assoc"/>
    <property type="match status" value="4"/>
</dbReference>